<dbReference type="GeneID" id="36325821"/>
<accession>A0A1X6N1T4</accession>
<dbReference type="OrthoDB" id="3160749at2759"/>
<reference evidence="1 2" key="1">
    <citation type="submission" date="2017-04" db="EMBL/GenBank/DDBJ databases">
        <title>Genome Sequence of the Model Brown-Rot Fungus Postia placenta SB12.</title>
        <authorList>
            <consortium name="DOE Joint Genome Institute"/>
            <person name="Gaskell J."/>
            <person name="Kersten P."/>
            <person name="Larrondo L.F."/>
            <person name="Canessa P."/>
            <person name="Martinez D."/>
            <person name="Hibbett D."/>
            <person name="Schmoll M."/>
            <person name="Kubicek C.P."/>
            <person name="Martinez A.T."/>
            <person name="Yadav J."/>
            <person name="Master E."/>
            <person name="Magnuson J.K."/>
            <person name="James T."/>
            <person name="Yaver D."/>
            <person name="Berka R."/>
            <person name="Labutti K."/>
            <person name="Lipzen A."/>
            <person name="Aerts A."/>
            <person name="Barry K."/>
            <person name="Henrissat B."/>
            <person name="Blanchette R."/>
            <person name="Grigoriev I."/>
            <person name="Cullen D."/>
        </authorList>
    </citation>
    <scope>NUCLEOTIDE SEQUENCE [LARGE SCALE GENOMIC DNA]</scope>
    <source>
        <strain evidence="1 2">MAD-698-R-SB12</strain>
    </source>
</reference>
<dbReference type="InterPro" id="IPR054208">
    <property type="entry name" value="DUF6914"/>
</dbReference>
<name>A0A1X6N1T4_9APHY</name>
<dbReference type="RefSeq" id="XP_024339264.1">
    <property type="nucleotide sequence ID" value="XM_024480871.1"/>
</dbReference>
<organism evidence="1 2">
    <name type="scientific">Postia placenta MAD-698-R-SB12</name>
    <dbReference type="NCBI Taxonomy" id="670580"/>
    <lineage>
        <taxon>Eukaryota</taxon>
        <taxon>Fungi</taxon>
        <taxon>Dikarya</taxon>
        <taxon>Basidiomycota</taxon>
        <taxon>Agaricomycotina</taxon>
        <taxon>Agaricomycetes</taxon>
        <taxon>Polyporales</taxon>
        <taxon>Adustoporiaceae</taxon>
        <taxon>Rhodonia</taxon>
    </lineage>
</organism>
<dbReference type="Proteomes" id="UP000194127">
    <property type="component" value="Unassembled WGS sequence"/>
</dbReference>
<protein>
    <submittedName>
        <fullName evidence="1">Uncharacterized protein</fullName>
    </submittedName>
</protein>
<dbReference type="Pfam" id="PF21858">
    <property type="entry name" value="DUF6914"/>
    <property type="match status" value="1"/>
</dbReference>
<evidence type="ECO:0000313" key="2">
    <source>
        <dbReference type="Proteomes" id="UP000194127"/>
    </source>
</evidence>
<evidence type="ECO:0000313" key="1">
    <source>
        <dbReference type="EMBL" id="OSX62470.1"/>
    </source>
</evidence>
<proteinExistence type="predicted"/>
<dbReference type="EMBL" id="KZ110597">
    <property type="protein sequence ID" value="OSX62470.1"/>
    <property type="molecule type" value="Genomic_DNA"/>
</dbReference>
<dbReference type="AlphaFoldDB" id="A0A1X6N1T4"/>
<sequence length="165" mass="18872">MDNILKALGVDKDCKIAVLQYERDGRGVGKEEDLHWAIVIQTVSRPDTKSRLPCFQVYDLNFNDEWGKQWQLYDRDVSLLGTRKCLGGVFIGSIKHSQLKLLREVVHTNPPTNRPAEWNCRDWVMEVIKLFAEKGWICASIHAQATLLPSFRRASVTKDGRYPSG</sequence>
<keyword evidence="2" id="KW-1185">Reference proteome</keyword>
<gene>
    <name evidence="1" type="ORF">POSPLADRAFT_1057083</name>
</gene>